<evidence type="ECO:0000256" key="3">
    <source>
        <dbReference type="RuleBase" id="RU000590"/>
    </source>
</evidence>
<dbReference type="InterPro" id="IPR000994">
    <property type="entry name" value="Pept_M24"/>
</dbReference>
<dbReference type="GeneID" id="79316266"/>
<keyword evidence="1 3" id="KW-0479">Metal-binding</keyword>
<feature type="domain" description="Peptidase M24" evidence="4">
    <location>
        <begin position="148"/>
        <end position="353"/>
    </location>
</feature>
<dbReference type="RefSeq" id="WP_276303664.1">
    <property type="nucleotide sequence ID" value="NZ_CP119992.1"/>
</dbReference>
<dbReference type="SUPFAM" id="SSF55920">
    <property type="entry name" value="Creatinase/aminopeptidase"/>
    <property type="match status" value="1"/>
</dbReference>
<evidence type="ECO:0000313" key="6">
    <source>
        <dbReference type="EMBL" id="MFC7317080.1"/>
    </source>
</evidence>
<dbReference type="EMBL" id="JBHTBF010000002">
    <property type="protein sequence ID" value="MFC7317080.1"/>
    <property type="molecule type" value="Genomic_DNA"/>
</dbReference>
<dbReference type="Gene3D" id="3.40.350.10">
    <property type="entry name" value="Creatinase/prolidase N-terminal domain"/>
    <property type="match status" value="1"/>
</dbReference>
<evidence type="ECO:0000313" key="7">
    <source>
        <dbReference type="Proteomes" id="UP001596547"/>
    </source>
</evidence>
<evidence type="ECO:0000259" key="4">
    <source>
        <dbReference type="Pfam" id="PF00557"/>
    </source>
</evidence>
<dbReference type="Proteomes" id="UP001596547">
    <property type="component" value="Unassembled WGS sequence"/>
</dbReference>
<dbReference type="GO" id="GO:0046872">
    <property type="term" value="F:metal ion binding"/>
    <property type="evidence" value="ECO:0007669"/>
    <property type="project" value="UniProtKB-KW"/>
</dbReference>
<evidence type="ECO:0000256" key="1">
    <source>
        <dbReference type="ARBA" id="ARBA00022723"/>
    </source>
</evidence>
<name>A0ABD6A9I4_9EURY</name>
<dbReference type="InterPro" id="IPR029149">
    <property type="entry name" value="Creatin/AminoP/Spt16_N"/>
</dbReference>
<reference evidence="6 7" key="1">
    <citation type="journal article" date="2019" name="Int. J. Syst. Evol. Microbiol.">
        <title>The Global Catalogue of Microorganisms (GCM) 10K type strain sequencing project: providing services to taxonomists for standard genome sequencing and annotation.</title>
        <authorList>
            <consortium name="The Broad Institute Genomics Platform"/>
            <consortium name="The Broad Institute Genome Sequencing Center for Infectious Disease"/>
            <person name="Wu L."/>
            <person name="Ma J."/>
        </authorList>
    </citation>
    <scope>NUCLEOTIDE SEQUENCE [LARGE SCALE GENOMIC DNA]</scope>
    <source>
        <strain evidence="6 7">PSR21</strain>
    </source>
</reference>
<dbReference type="PROSITE" id="PS00491">
    <property type="entry name" value="PROLINE_PEPTIDASE"/>
    <property type="match status" value="1"/>
</dbReference>
<dbReference type="GO" id="GO:0016787">
    <property type="term" value="F:hydrolase activity"/>
    <property type="evidence" value="ECO:0007669"/>
    <property type="project" value="UniProtKB-KW"/>
</dbReference>
<protein>
    <submittedName>
        <fullName evidence="6">M24 family metallopeptidase</fullName>
    </submittedName>
</protein>
<dbReference type="InterPro" id="IPR000587">
    <property type="entry name" value="Creatinase_N"/>
</dbReference>
<dbReference type="CDD" id="cd01092">
    <property type="entry name" value="APP-like"/>
    <property type="match status" value="1"/>
</dbReference>
<dbReference type="InterPro" id="IPR001131">
    <property type="entry name" value="Peptidase_M24B_aminopep-P_CS"/>
</dbReference>
<comment type="similarity">
    <text evidence="3">Belongs to the peptidase M24B family.</text>
</comment>
<evidence type="ECO:0000256" key="2">
    <source>
        <dbReference type="ARBA" id="ARBA00022801"/>
    </source>
</evidence>
<evidence type="ECO:0000259" key="5">
    <source>
        <dbReference type="Pfam" id="PF01321"/>
    </source>
</evidence>
<proteinExistence type="inferred from homology"/>
<dbReference type="InterPro" id="IPR050659">
    <property type="entry name" value="Peptidase_M24B"/>
</dbReference>
<feature type="domain" description="Creatinase N-terminal" evidence="5">
    <location>
        <begin position="10"/>
        <end position="139"/>
    </location>
</feature>
<dbReference type="Pfam" id="PF01321">
    <property type="entry name" value="Creatinase_N"/>
    <property type="match status" value="1"/>
</dbReference>
<dbReference type="PANTHER" id="PTHR46112">
    <property type="entry name" value="AMINOPEPTIDASE"/>
    <property type="match status" value="1"/>
</dbReference>
<dbReference type="Gene3D" id="3.90.230.10">
    <property type="entry name" value="Creatinase/methionine aminopeptidase superfamily"/>
    <property type="match status" value="1"/>
</dbReference>
<keyword evidence="7" id="KW-1185">Reference proteome</keyword>
<organism evidence="6 7">
    <name type="scientific">Halomarina halobia</name>
    <dbReference type="NCBI Taxonomy" id="3033386"/>
    <lineage>
        <taxon>Archaea</taxon>
        <taxon>Methanobacteriati</taxon>
        <taxon>Methanobacteriota</taxon>
        <taxon>Stenosarchaea group</taxon>
        <taxon>Halobacteria</taxon>
        <taxon>Halobacteriales</taxon>
        <taxon>Natronomonadaceae</taxon>
        <taxon>Halomarina</taxon>
    </lineage>
</organism>
<sequence>MTRHERRALACRDRLDALDADAVVLFPSRNLFYLTGFDETPGERHLLFVLPRTGDPVFLVPELYGEQVREATRVADVRTWADDDDPLAHLERAVADCDLSGGRVLVDDTMWARFTQDLRRVLPDASFGLASEAIAPLRLRKDAAEVDALRRSAAVADRVAEEVRALGGDAVGITEAELAREIERRLADAGGEGVPFEPLVGSGPNGAKPHHAHGDREIGAGDPVVLDFGTVVDGYPSDQTRTVVFAGEPPERFREAHGVVREAQETAVRAVAPGVEAGAVDAAARGVIEDAGYGEYFVHRTGHGVGLDVHEEPYLVAGNGRELESGMVVSVEPGVYLPGEFGVRIEDLVLVTEDGAERLNDADRGWRCSAPSA</sequence>
<dbReference type="Pfam" id="PF00557">
    <property type="entry name" value="Peptidase_M24"/>
    <property type="match status" value="1"/>
</dbReference>
<keyword evidence="2" id="KW-0378">Hydrolase</keyword>
<dbReference type="InterPro" id="IPR036005">
    <property type="entry name" value="Creatinase/aminopeptidase-like"/>
</dbReference>
<dbReference type="PANTHER" id="PTHR46112:SF3">
    <property type="entry name" value="AMINOPEPTIDASE YPDF"/>
    <property type="match status" value="1"/>
</dbReference>
<dbReference type="AlphaFoldDB" id="A0ABD6A9I4"/>
<accession>A0ABD6A9I4</accession>
<dbReference type="SUPFAM" id="SSF53092">
    <property type="entry name" value="Creatinase/prolidase N-terminal domain"/>
    <property type="match status" value="1"/>
</dbReference>
<comment type="caution">
    <text evidence="6">The sequence shown here is derived from an EMBL/GenBank/DDBJ whole genome shotgun (WGS) entry which is preliminary data.</text>
</comment>
<gene>
    <name evidence="6" type="ORF">ACFQPE_09765</name>
</gene>